<evidence type="ECO:0000256" key="1">
    <source>
        <dbReference type="SAM" id="MobiDB-lite"/>
    </source>
</evidence>
<comment type="caution">
    <text evidence="2">The sequence shown here is derived from an EMBL/GenBank/DDBJ whole genome shotgun (WGS) entry which is preliminary data.</text>
</comment>
<protein>
    <submittedName>
        <fullName evidence="2">Uncharacterized protein</fullName>
    </submittedName>
</protein>
<organism evidence="2 3">
    <name type="scientific">Cytobacillus firmus DS1</name>
    <dbReference type="NCBI Taxonomy" id="1307436"/>
    <lineage>
        <taxon>Bacteria</taxon>
        <taxon>Bacillati</taxon>
        <taxon>Bacillota</taxon>
        <taxon>Bacilli</taxon>
        <taxon>Bacillales</taxon>
        <taxon>Bacillaceae</taxon>
        <taxon>Cytobacillus</taxon>
    </lineage>
</organism>
<evidence type="ECO:0000313" key="3">
    <source>
        <dbReference type="Proteomes" id="UP000019270"/>
    </source>
</evidence>
<gene>
    <name evidence="2" type="ORF">PBF_20858</name>
</gene>
<dbReference type="Proteomes" id="UP000019270">
    <property type="component" value="Unassembled WGS sequence"/>
</dbReference>
<dbReference type="eggNOG" id="ENOG5032QXU">
    <property type="taxonomic scope" value="Bacteria"/>
</dbReference>
<accession>W7L1S6</accession>
<reference evidence="2 3" key="2">
    <citation type="journal article" date="2016" name="Sci. Rep.">
        <title>A novel serine protease, Sep1, from Bacillus firmus DS-1 has nematicidal activity and degrades multiple intestinal-associated nematode proteins.</title>
        <authorList>
            <person name="Geng C."/>
            <person name="Nie X."/>
            <person name="Tang Z."/>
            <person name="Zhang Y."/>
            <person name="Lin J."/>
            <person name="Sun M."/>
            <person name="Peng D."/>
        </authorList>
    </citation>
    <scope>NUCLEOTIDE SEQUENCE [LARGE SCALE GENOMIC DNA]</scope>
    <source>
        <strain evidence="2 3">DS1</strain>
    </source>
</reference>
<dbReference type="AlphaFoldDB" id="W7L1S6"/>
<proteinExistence type="predicted"/>
<feature type="region of interest" description="Disordered" evidence="1">
    <location>
        <begin position="202"/>
        <end position="226"/>
    </location>
</feature>
<dbReference type="PATRIC" id="fig|1307436.3.peg.4456"/>
<dbReference type="EMBL" id="APVL01000022">
    <property type="protein sequence ID" value="EWG09052.1"/>
    <property type="molecule type" value="Genomic_DNA"/>
</dbReference>
<dbReference type="OrthoDB" id="2679997at2"/>
<sequence length="379" mass="42792">MKVNVSYLGKEKGSADFSSLPSLILYCSRHGLDTTWSREEKTLYIDSPQKNQTLLLTMEGGEDSDVLQETSSMMKELLKNSGIVLKTENDQKEYEGTGFHVHLEFTNSEHIVITCKNSEIIAVIQKHCRKKVSSRPYVFFKTDGAPHKGGPSISCEIPVNFSGLEEFLIQLQAAILEHFIGSSELLNWVGLETVVELFSSGAPEKKKQRQQKRTPDNRPAEIKPQEEAKGEGYFNYTIRPHSNNEKYTLITDLVIKNTGTAVLHNPIVCLRVDPPAQVEIGGQILPPEMVEVLAVQGTEGTKGWQYANDDWLQEGYEKGVFWIRPIDTLSINPEENDGIYQFHLNFDKLEKGTCTVEAFVYFREQDVAFKAMNDISFAF</sequence>
<feature type="compositionally biased region" description="Basic and acidic residues" evidence="1">
    <location>
        <begin position="213"/>
        <end position="226"/>
    </location>
</feature>
<evidence type="ECO:0000313" key="2">
    <source>
        <dbReference type="EMBL" id="EWG09052.1"/>
    </source>
</evidence>
<name>W7L1S6_CYTFI</name>
<dbReference type="RefSeq" id="WP_051488964.1">
    <property type="nucleotide sequence ID" value="NZ_APVL01000022.1"/>
</dbReference>
<reference evidence="3" key="1">
    <citation type="submission" date="2013-03" db="EMBL/GenBank/DDBJ databases">
        <title>Draft genome sequence of Bacillus firmus DS1.</title>
        <authorList>
            <person name="Peng D."/>
            <person name="Zhu L."/>
            <person name="Sun M."/>
        </authorList>
    </citation>
    <scope>NUCLEOTIDE SEQUENCE [LARGE SCALE GENOMIC DNA]</scope>
    <source>
        <strain evidence="3">DS1</strain>
    </source>
</reference>